<keyword evidence="2" id="KW-0663">Pyridoxal phosphate</keyword>
<keyword evidence="4" id="KW-0456">Lyase</keyword>
<dbReference type="RefSeq" id="WP_221337891.1">
    <property type="nucleotide sequence ID" value="NZ_BAAAWY010000008.1"/>
</dbReference>
<accession>A0A7W9NFJ2</accession>
<dbReference type="SUPFAM" id="SSF53686">
    <property type="entry name" value="Tryptophan synthase beta subunit-like PLP-dependent enzymes"/>
    <property type="match status" value="1"/>
</dbReference>
<evidence type="ECO:0000259" key="3">
    <source>
        <dbReference type="Pfam" id="PF00291"/>
    </source>
</evidence>
<dbReference type="InterPro" id="IPR001926">
    <property type="entry name" value="TrpB-like_PALP"/>
</dbReference>
<name>A0A7W9NFJ2_9PSEU</name>
<dbReference type="AlphaFoldDB" id="A0A7W9NFJ2"/>
<proteinExistence type="predicted"/>
<reference evidence="4 5" key="1">
    <citation type="submission" date="2020-08" db="EMBL/GenBank/DDBJ databases">
        <title>Sequencing the genomes of 1000 actinobacteria strains.</title>
        <authorList>
            <person name="Klenk H.-P."/>
        </authorList>
    </citation>
    <scope>NUCLEOTIDE SEQUENCE [LARGE SCALE GENOMIC DNA]</scope>
    <source>
        <strain evidence="4 5">DSM 43851</strain>
    </source>
</reference>
<comment type="cofactor">
    <cofactor evidence="1">
        <name>pyridoxal 5'-phosphate</name>
        <dbReference type="ChEBI" id="CHEBI:597326"/>
    </cofactor>
</comment>
<dbReference type="Gene3D" id="3.40.50.1100">
    <property type="match status" value="2"/>
</dbReference>
<evidence type="ECO:0000313" key="5">
    <source>
        <dbReference type="Proteomes" id="UP000585638"/>
    </source>
</evidence>
<protein>
    <submittedName>
        <fullName evidence="4">Diaminopropionate ammonia-lyase</fullName>
        <ecNumber evidence="4">4.3.1.15</ecNumber>
    </submittedName>
</protein>
<evidence type="ECO:0000313" key="4">
    <source>
        <dbReference type="EMBL" id="MBB5890063.1"/>
    </source>
</evidence>
<organism evidence="4 5">
    <name type="scientific">Kutzneria kofuensis</name>
    <dbReference type="NCBI Taxonomy" id="103725"/>
    <lineage>
        <taxon>Bacteria</taxon>
        <taxon>Bacillati</taxon>
        <taxon>Actinomycetota</taxon>
        <taxon>Actinomycetes</taxon>
        <taxon>Pseudonocardiales</taxon>
        <taxon>Pseudonocardiaceae</taxon>
        <taxon>Kutzneria</taxon>
    </lineage>
</organism>
<dbReference type="InterPro" id="IPR036052">
    <property type="entry name" value="TrpB-like_PALP_sf"/>
</dbReference>
<dbReference type="GO" id="GO:1901605">
    <property type="term" value="P:alpha-amino acid metabolic process"/>
    <property type="evidence" value="ECO:0007669"/>
    <property type="project" value="UniProtKB-ARBA"/>
</dbReference>
<evidence type="ECO:0000256" key="1">
    <source>
        <dbReference type="ARBA" id="ARBA00001933"/>
    </source>
</evidence>
<evidence type="ECO:0000256" key="2">
    <source>
        <dbReference type="ARBA" id="ARBA00022898"/>
    </source>
</evidence>
<dbReference type="GO" id="GO:0008838">
    <property type="term" value="F:diaminopropionate ammonia-lyase activity"/>
    <property type="evidence" value="ECO:0007669"/>
    <property type="project" value="UniProtKB-EC"/>
</dbReference>
<dbReference type="EMBL" id="JACHIR010000001">
    <property type="protein sequence ID" value="MBB5890063.1"/>
    <property type="molecule type" value="Genomic_DNA"/>
</dbReference>
<gene>
    <name evidence="4" type="ORF">BJ998_001259</name>
</gene>
<sequence>MTVYRRPEARHWRCPPAPTRPWDFHRGLPGYTPTPLIDMPKLAAELGVARVLVKDESARLGLPAFKVLGASWGIRQALVDFDPDGPDTLDGLRAHVAGRGIRLVTATDGNHGRAVAHFARLLGISAKVFVPAAVGQPAVDAIAAEGAEVVRVDGSYDEACRAAAAADGILVQDTAWDGYEDIPAAIVDGYSTLFREITVIPSLVVVPMGVGSFAQAAVRHYRSTPGVVSLLGVEPAKASCVLSSLDAGRLVSIDTASTVMAGLNCGTPSSTAFPDLLAGLDSAVAVRDEDTEQAVTDLQALGVNSGPCGAATLAGVRAARPVLDIPSDGSIVLISTEGRHA</sequence>
<dbReference type="PANTHER" id="PTHR42937:SF1">
    <property type="entry name" value="DIAMINOPROPIONATE AMMONIA-LYASE"/>
    <property type="match status" value="1"/>
</dbReference>
<keyword evidence="5" id="KW-1185">Reference proteome</keyword>
<dbReference type="Proteomes" id="UP000585638">
    <property type="component" value="Unassembled WGS sequence"/>
</dbReference>
<dbReference type="EC" id="4.3.1.15" evidence="4"/>
<feature type="domain" description="Tryptophan synthase beta chain-like PALP" evidence="3">
    <location>
        <begin position="29"/>
        <end position="336"/>
    </location>
</feature>
<dbReference type="Pfam" id="PF00291">
    <property type="entry name" value="PALP"/>
    <property type="match status" value="1"/>
</dbReference>
<dbReference type="PANTHER" id="PTHR42937">
    <property type="match status" value="1"/>
</dbReference>
<comment type="caution">
    <text evidence="4">The sequence shown here is derived from an EMBL/GenBank/DDBJ whole genome shotgun (WGS) entry which is preliminary data.</text>
</comment>